<dbReference type="Gene3D" id="3.10.20.30">
    <property type="match status" value="1"/>
</dbReference>
<protein>
    <submittedName>
        <fullName evidence="1">Thiamine biosynthesis protein ThiS</fullName>
    </submittedName>
</protein>
<dbReference type="InterPro" id="IPR012675">
    <property type="entry name" value="Beta-grasp_dom_sf"/>
</dbReference>
<dbReference type="InterPro" id="IPR016155">
    <property type="entry name" value="Mopterin_synth/thiamin_S_b"/>
</dbReference>
<evidence type="ECO:0000313" key="1">
    <source>
        <dbReference type="EMBL" id="EIM58284.1"/>
    </source>
</evidence>
<keyword evidence="2" id="KW-1185">Reference proteome</keyword>
<accession>I5AWW1</accession>
<dbReference type="InterPro" id="IPR010035">
    <property type="entry name" value="Thi_S"/>
</dbReference>
<gene>
    <name evidence="1" type="ORF">EubceDRAFT1_2569</name>
</gene>
<dbReference type="PANTHER" id="PTHR34472">
    <property type="entry name" value="SULFUR CARRIER PROTEIN THIS"/>
    <property type="match status" value="1"/>
</dbReference>
<dbReference type="Pfam" id="PF02597">
    <property type="entry name" value="ThiS"/>
    <property type="match status" value="1"/>
</dbReference>
<evidence type="ECO:0000313" key="2">
    <source>
        <dbReference type="Proteomes" id="UP000005753"/>
    </source>
</evidence>
<dbReference type="EMBL" id="CM001487">
    <property type="protein sequence ID" value="EIM58284.1"/>
    <property type="molecule type" value="Genomic_DNA"/>
</dbReference>
<dbReference type="InterPro" id="IPR003749">
    <property type="entry name" value="ThiS/MoaD-like"/>
</dbReference>
<organism evidence="1 2">
    <name type="scientific">Eubacterium cellulosolvens (strain ATCC 43171 / JCM 9499 / 6)</name>
    <name type="common">Cillobacterium cellulosolvens</name>
    <dbReference type="NCBI Taxonomy" id="633697"/>
    <lineage>
        <taxon>Bacteria</taxon>
        <taxon>Bacillati</taxon>
        <taxon>Bacillota</taxon>
        <taxon>Clostridia</taxon>
        <taxon>Eubacteriales</taxon>
        <taxon>Eubacteriaceae</taxon>
        <taxon>Eubacterium</taxon>
    </lineage>
</organism>
<sequence length="68" mass="7513">MKITVAGEKKEVAEGLSVSGLIELENVETPQYVTVSVNEEFVDAENFDTHTLNEGDEVEFLYFMGGGR</sequence>
<dbReference type="CDD" id="cd00565">
    <property type="entry name" value="Ubl_ThiS"/>
    <property type="match status" value="1"/>
</dbReference>
<dbReference type="SUPFAM" id="SSF54285">
    <property type="entry name" value="MoaD/ThiS"/>
    <property type="match status" value="1"/>
</dbReference>
<dbReference type="STRING" id="633697.EubceDRAFT1_2569"/>
<reference evidence="1 2" key="2">
    <citation type="submission" date="2012-02" db="EMBL/GenBank/DDBJ databases">
        <title>Improved High-Quality Draft sequence of Eubacterium cellulosolvens 6.</title>
        <authorList>
            <consortium name="US DOE Joint Genome Institute"/>
            <person name="Lucas S."/>
            <person name="Han J."/>
            <person name="Lapidus A."/>
            <person name="Cheng J.-F."/>
            <person name="Goodwin L."/>
            <person name="Pitluck S."/>
            <person name="Peters L."/>
            <person name="Mikhailova N."/>
            <person name="Gu W."/>
            <person name="Detter J.C."/>
            <person name="Han C."/>
            <person name="Tapia R."/>
            <person name="Land M."/>
            <person name="Hauser L."/>
            <person name="Kyrpides N."/>
            <person name="Ivanova N."/>
            <person name="Pagani I."/>
            <person name="Johnson E."/>
            <person name="Mukhopadhyay B."/>
            <person name="Anderson I."/>
            <person name="Woyke T."/>
        </authorList>
    </citation>
    <scope>NUCLEOTIDE SEQUENCE [LARGE SCALE GENOMIC DNA]</scope>
    <source>
        <strain evidence="1 2">6</strain>
    </source>
</reference>
<dbReference type="OrthoDB" id="9810692at2"/>
<dbReference type="NCBIfam" id="TIGR01683">
    <property type="entry name" value="thiS"/>
    <property type="match status" value="1"/>
</dbReference>
<dbReference type="AlphaFoldDB" id="I5AWW1"/>
<reference evidence="1 2" key="1">
    <citation type="submission" date="2010-08" db="EMBL/GenBank/DDBJ databases">
        <authorList>
            <consortium name="US DOE Joint Genome Institute (JGI-PGF)"/>
            <person name="Lucas S."/>
            <person name="Copeland A."/>
            <person name="Lapidus A."/>
            <person name="Cheng J.-F."/>
            <person name="Bruce D."/>
            <person name="Goodwin L."/>
            <person name="Pitluck S."/>
            <person name="Land M.L."/>
            <person name="Hauser L."/>
            <person name="Chang Y.-J."/>
            <person name="Anderson I.J."/>
            <person name="Johnson E."/>
            <person name="Mulhopadhyay B."/>
            <person name="Kyrpides N."/>
            <person name="Woyke T.J."/>
        </authorList>
    </citation>
    <scope>NUCLEOTIDE SEQUENCE [LARGE SCALE GENOMIC DNA]</scope>
    <source>
        <strain evidence="1 2">6</strain>
    </source>
</reference>
<dbReference type="PANTHER" id="PTHR34472:SF1">
    <property type="entry name" value="SULFUR CARRIER PROTEIN THIS"/>
    <property type="match status" value="1"/>
</dbReference>
<dbReference type="eggNOG" id="COG2104">
    <property type="taxonomic scope" value="Bacteria"/>
</dbReference>
<dbReference type="Proteomes" id="UP000005753">
    <property type="component" value="Chromosome"/>
</dbReference>
<dbReference type="HOGENOM" id="CLU_174611_3_2_9"/>
<proteinExistence type="predicted"/>
<name>I5AWW1_EUBC6</name>